<dbReference type="SUPFAM" id="SSF52047">
    <property type="entry name" value="RNI-like"/>
    <property type="match status" value="1"/>
</dbReference>
<feature type="compositionally biased region" description="Polar residues" evidence="1">
    <location>
        <begin position="308"/>
        <end position="324"/>
    </location>
</feature>
<feature type="compositionally biased region" description="Pro residues" evidence="1">
    <location>
        <begin position="1065"/>
        <end position="1083"/>
    </location>
</feature>
<name>A0A409YIT7_9AGAR</name>
<feature type="compositionally biased region" description="Basic and acidic residues" evidence="1">
    <location>
        <begin position="1329"/>
        <end position="1357"/>
    </location>
</feature>
<feature type="compositionally biased region" description="Basic and acidic residues" evidence="1">
    <location>
        <begin position="1489"/>
        <end position="1504"/>
    </location>
</feature>
<feature type="compositionally biased region" description="Polar residues" evidence="1">
    <location>
        <begin position="1556"/>
        <end position="1569"/>
    </location>
</feature>
<feature type="compositionally biased region" description="Basic and acidic residues" evidence="1">
    <location>
        <begin position="1152"/>
        <end position="1167"/>
    </location>
</feature>
<feature type="region of interest" description="Disordered" evidence="1">
    <location>
        <begin position="1489"/>
        <end position="1867"/>
    </location>
</feature>
<feature type="compositionally biased region" description="Low complexity" evidence="1">
    <location>
        <begin position="1534"/>
        <end position="1548"/>
    </location>
</feature>
<feature type="compositionally biased region" description="Low complexity" evidence="1">
    <location>
        <begin position="1120"/>
        <end position="1129"/>
    </location>
</feature>
<feature type="region of interest" description="Disordered" evidence="1">
    <location>
        <begin position="292"/>
        <end position="434"/>
    </location>
</feature>
<feature type="compositionally biased region" description="Basic and acidic residues" evidence="1">
    <location>
        <begin position="722"/>
        <end position="779"/>
    </location>
</feature>
<feature type="region of interest" description="Disordered" evidence="1">
    <location>
        <begin position="1374"/>
        <end position="1454"/>
    </location>
</feature>
<feature type="compositionally biased region" description="Low complexity" evidence="1">
    <location>
        <begin position="954"/>
        <end position="966"/>
    </location>
</feature>
<feature type="compositionally biased region" description="Basic and acidic residues" evidence="1">
    <location>
        <begin position="890"/>
        <end position="903"/>
    </location>
</feature>
<feature type="compositionally biased region" description="Low complexity" evidence="1">
    <location>
        <begin position="556"/>
        <end position="608"/>
    </location>
</feature>
<feature type="compositionally biased region" description="Basic and acidic residues" evidence="1">
    <location>
        <begin position="1276"/>
        <end position="1290"/>
    </location>
</feature>
<feature type="compositionally biased region" description="Basic and acidic residues" evidence="1">
    <location>
        <begin position="2013"/>
        <end position="2022"/>
    </location>
</feature>
<feature type="compositionally biased region" description="Low complexity" evidence="1">
    <location>
        <begin position="780"/>
        <end position="799"/>
    </location>
</feature>
<evidence type="ECO:0000313" key="4">
    <source>
        <dbReference type="Proteomes" id="UP000284842"/>
    </source>
</evidence>
<feature type="compositionally biased region" description="Polar residues" evidence="1">
    <location>
        <begin position="628"/>
        <end position="649"/>
    </location>
</feature>
<feature type="compositionally biased region" description="Low complexity" evidence="1">
    <location>
        <begin position="400"/>
        <end position="415"/>
    </location>
</feature>
<evidence type="ECO:0000313" key="3">
    <source>
        <dbReference type="EMBL" id="PPR02906.1"/>
    </source>
</evidence>
<feature type="compositionally biased region" description="Polar residues" evidence="1">
    <location>
        <begin position="374"/>
        <end position="390"/>
    </location>
</feature>
<accession>A0A409YIT7</accession>
<feature type="compositionally biased region" description="Basic and acidic residues" evidence="1">
    <location>
        <begin position="1766"/>
        <end position="1782"/>
    </location>
</feature>
<organism evidence="3 4">
    <name type="scientific">Panaeolus cyanescens</name>
    <dbReference type="NCBI Taxonomy" id="181874"/>
    <lineage>
        <taxon>Eukaryota</taxon>
        <taxon>Fungi</taxon>
        <taxon>Dikarya</taxon>
        <taxon>Basidiomycota</taxon>
        <taxon>Agaricomycotina</taxon>
        <taxon>Agaricomycetes</taxon>
        <taxon>Agaricomycetidae</taxon>
        <taxon>Agaricales</taxon>
        <taxon>Agaricineae</taxon>
        <taxon>Galeropsidaceae</taxon>
        <taxon>Panaeolus</taxon>
    </lineage>
</organism>
<dbReference type="Pfam" id="PF26147">
    <property type="entry name" value="AB_HYDROLASE_YMC0-YMC35"/>
    <property type="match status" value="2"/>
</dbReference>
<feature type="compositionally biased region" description="Basic and acidic residues" evidence="1">
    <location>
        <begin position="1226"/>
        <end position="1256"/>
    </location>
</feature>
<sequence>MAPLIVRSATTGLPIFPVEIFREIITHYVDILNDQFCREDLSDSIIQHLITLSLVSPVFQQLAKRHFFNDVRFTREEFIEETGTVGKIGRILDHYHVTSKDEELLFPSLTELTLNACFEADPLQWLLHHSPNLQYLCLKGLRLANFSVTTTLELPKLEQLYLTWAGRIVKESAGDLVSCFRCPRLKVLNMHLDLRPASRSLDECTGPNRFRRLMQAMEDVVRRLVELVTDEESRRIRFPELRRVTFWITVGDGVLSLLLIDDEEWTFGEVLEEILTKARNDSSSTALDFQGDIKSNRHSTGTKRLMNDNPTTAATPFPESSTSEFRPITPPLNANRAAFGPPPPTYESHYVEPMIENGDPASRASCGELDVNEAQPQAQKAVASSSQNPTPIRKPRSRKSSTLSTTSVRTSRSTLGRGASTWRPGAPFLSSSGGGATIGTGGDGRAVVSAVTVNAAGAISGVDDAINPGNGLHTRSKTTSAVALPSSLDLSPPTFATMTTSASASATLDGANTPNSNTLSVPPTPATPSSPSELRLSPSISRLRSIANTARRRESLSSPSQPSSPVTGASHSAPQPQPIASSSSAPPATTTEADTTTSSSIESTVVPPSHDEPATKEEQRKHDAPESIMTNDQPLSSTPFKSRIPTASAQRKRTISSSSASHIGVSLRSQALKALPVTQESSVMKMGEIVSEGVGVGLVGVMSGVVGGVGEVVGMRGGVGGKGKEREKTREVGKGKEREREELAREREKDGAEGKGKGRAMDLKGERQIGNAENKERQSDLSSSRSSPPSKLPRRSSTLATSPNHRATLLPSPMPSTSSSTPVKRTPTKSKSQDFRKDWFSSLTRAKGKSVASVGVAIVQSESEAGAGETEERDVRVLLEGIQAAQRAVEEVAKENERGEDVSGGKQGGRVEINVLPATPQVEHGLPVFVSESPPEARSSSISLPLPVTEEHVSASLTSQSSPSLPLKEETASAHSLVEPPSPTRSTPRTISHSRSVSHTPTKRKSKSWFSSPLSGSPLGVSVFTASREDSNSIADEITESPSSDTGPPTYIPPPPAVEDENVPPSYPEPPPPPVPIPVPGTPPKRSDSLPSLDSVVPSLPATPPVSGHGRGQGEGGKPLLARKSSSASLNASSGRFLLSFGLPGILGMGREKVEEKGKENLKRQDEVVGGVPMERTESEETTVPRMTSYAVSEAVSLTPSVDDSTLQDSSRDGSGDEDLSATIRWRPEKSEKAAGKEKERDAEEDGQRTVRDTSKARNANGWWGMVGWGGGVVAAKEDEGKNVEDEPRTGESQIGGDEVKEDGGEERQGDEGTVKASSIPEGLVEDNCDVKEAKMNEDVGQKGEEPGHSKDMDKEGGLVVGSAAWFARWTWYSSGEVREDGQAKKEEANIGAEAENVVDGSEVQTEVEGTQETEDNDNETETEQAVVRSSDPPSKSSTAIEYKNAKVDDNPLTSTMSTAAQRSLWSTIFSSTYAKTVNKTGSMKAIEDGRALENVERDEHGAEVMDIESDEESAPPMQPKSPERQSRGWAGPMRMMVAAVSSSSSRDASVERRQPNASGPRNPVSQNGKDSDITGSSATTTTLSTTTPYNSNNMSGDGKDGKNGVKDGQGGRMRNGKGDTSAQAATSSTTTASSSSTTKTVGTISALTKRTASPAPSTTSSTGASTSKSNGPPPPNLVLPTWEDTFFVPPRSYVDPPPPKSAASSRVGSPGEEGLLSKGLIGGALRLVSGVLGSPQQPPPPPHPSSHASGSKRRAHSQPPSPQMEHSEPLHPFRHFGRELPKAYQVLEEAGYDTSAPPEYDPSPSYTNLASPPPFLPRSPSSTRAPSLPRSPTRTQSPPNTAATGFSFFGGGPKRAASPPPEMPEPAKMEEVRDVLRGCKRVVVIGVHGWFPGAMIRTVLGEPTGTSSKFANMMALALHQFELEMDVKFEKVTKVVLEGEGEVKRRVDKLYSTLLAHPTHLNDIHRADAILIATHSQGSVVSTHILDRLIKDGHIVTRQSLATQMFGPSGGDDGKGDDRQGDVLGIGGEVYPGLPSSSSTTPSTSTTPANDGKKPDGLPPADLDAPPLSARTTSSASAFDDSKPRKPQRVCCLAMCGIHLGPLRYLNNSGFVGPYIQYLESHAARELFEFQNTESAVSKAYVKALEGVLDAGVKMVYVASLNDQVVPIYSGLFTAVHHPSILRALYIDGDAYSSSDFLCALLVLLIRIINAGLPDSGLIAHLSEATAGSLSGVGHSTAYEELATYVLAVKYLFLVDEGAMANVNTSNDIAAFTSPASASTQTPYFTSPTFSTFSTFSPLPHSPSPHPSSPLPPLPKPRMHFTPFSAHVEKNDYEIPWSLRDLIAHPIISYLFHREIEELRDKFGEWNPKTAVLRDVKRKVSPIARLGSVSSLSMGMGMGGYGYGGGSKL</sequence>
<evidence type="ECO:0000256" key="1">
    <source>
        <dbReference type="SAM" id="MobiDB-lite"/>
    </source>
</evidence>
<feature type="region of interest" description="Disordered" evidence="1">
    <location>
        <begin position="890"/>
        <end position="910"/>
    </location>
</feature>
<feature type="compositionally biased region" description="Low complexity" evidence="1">
    <location>
        <begin position="1649"/>
        <end position="1670"/>
    </location>
</feature>
<feature type="region of interest" description="Disordered" evidence="1">
    <location>
        <begin position="1152"/>
        <end position="1357"/>
    </location>
</feature>
<feature type="compositionally biased region" description="Basic and acidic residues" evidence="1">
    <location>
        <begin position="1298"/>
        <end position="1314"/>
    </location>
</feature>
<feature type="compositionally biased region" description="Low complexity" evidence="1">
    <location>
        <begin position="1089"/>
        <end position="1100"/>
    </location>
</feature>
<feature type="domain" description="YMC020W-like alpha/beta hydrolase" evidence="2">
    <location>
        <begin position="2089"/>
        <end position="2256"/>
    </location>
</feature>
<feature type="region of interest" description="Disordered" evidence="1">
    <location>
        <begin position="950"/>
        <end position="1129"/>
    </location>
</feature>
<feature type="compositionally biased region" description="Low complexity" evidence="1">
    <location>
        <begin position="2036"/>
        <end position="2049"/>
    </location>
</feature>
<comment type="caution">
    <text evidence="3">The sequence shown here is derived from an EMBL/GenBank/DDBJ whole genome shotgun (WGS) entry which is preliminary data.</text>
</comment>
<feature type="region of interest" description="Disordered" evidence="1">
    <location>
        <begin position="715"/>
        <end position="836"/>
    </location>
</feature>
<feature type="region of interest" description="Disordered" evidence="1">
    <location>
        <begin position="2005"/>
        <end position="2085"/>
    </location>
</feature>
<feature type="compositionally biased region" description="Low complexity" evidence="1">
    <location>
        <begin position="2060"/>
        <end position="2071"/>
    </location>
</feature>
<dbReference type="EMBL" id="NHTK01001129">
    <property type="protein sequence ID" value="PPR02906.1"/>
    <property type="molecule type" value="Genomic_DNA"/>
</dbReference>
<dbReference type="InterPro" id="IPR058933">
    <property type="entry name" value="YMC020W-like_ab_hydrolase"/>
</dbReference>
<dbReference type="InterPro" id="IPR032675">
    <property type="entry name" value="LRR_dom_sf"/>
</dbReference>
<feature type="compositionally biased region" description="Low complexity" evidence="1">
    <location>
        <begin position="808"/>
        <end position="822"/>
    </location>
</feature>
<feature type="compositionally biased region" description="Low complexity" evidence="1">
    <location>
        <begin position="1575"/>
        <end position="1588"/>
    </location>
</feature>
<dbReference type="Proteomes" id="UP000284842">
    <property type="component" value="Unassembled WGS sequence"/>
</dbReference>
<proteinExistence type="predicted"/>
<dbReference type="InParanoid" id="A0A409YIT7"/>
<dbReference type="PANTHER" id="PTHR47349">
    <property type="entry name" value="CHROMOSOME 8, WHOLE GENOME SHOTGUN SEQUENCE"/>
    <property type="match status" value="1"/>
</dbReference>
<feature type="compositionally biased region" description="Acidic residues" evidence="1">
    <location>
        <begin position="1410"/>
        <end position="1423"/>
    </location>
</feature>
<dbReference type="Gene3D" id="3.80.10.10">
    <property type="entry name" value="Ribonuclease Inhibitor"/>
    <property type="match status" value="1"/>
</dbReference>
<dbReference type="PANTHER" id="PTHR47349:SF1">
    <property type="entry name" value="AER328WP"/>
    <property type="match status" value="1"/>
</dbReference>
<feature type="compositionally biased region" description="Low complexity" evidence="1">
    <location>
        <begin position="529"/>
        <end position="546"/>
    </location>
</feature>
<gene>
    <name evidence="3" type="ORF">CVT24_012213</name>
</gene>
<dbReference type="OrthoDB" id="5598028at2759"/>
<feature type="compositionally biased region" description="Basic and acidic residues" evidence="1">
    <location>
        <begin position="1377"/>
        <end position="1389"/>
    </location>
</feature>
<keyword evidence="4" id="KW-1185">Reference proteome</keyword>
<evidence type="ECO:0000259" key="2">
    <source>
        <dbReference type="Pfam" id="PF26147"/>
    </source>
</evidence>
<feature type="compositionally biased region" description="Low complexity" evidence="1">
    <location>
        <begin position="1621"/>
        <end position="1639"/>
    </location>
</feature>
<feature type="compositionally biased region" description="Polar residues" evidence="1">
    <location>
        <begin position="1196"/>
        <end position="1209"/>
    </location>
</feature>
<feature type="compositionally biased region" description="Low complexity" evidence="1">
    <location>
        <begin position="1008"/>
        <end position="1023"/>
    </location>
</feature>
<feature type="compositionally biased region" description="Polar residues" evidence="1">
    <location>
        <begin position="1831"/>
        <end position="1845"/>
    </location>
</feature>
<feature type="compositionally biased region" description="Basic and acidic residues" evidence="1">
    <location>
        <begin position="609"/>
        <end position="625"/>
    </location>
</feature>
<feature type="region of interest" description="Disordered" evidence="1">
    <location>
        <begin position="506"/>
        <end position="661"/>
    </location>
</feature>
<feature type="domain" description="YMC020W-like alpha/beta hydrolase" evidence="2">
    <location>
        <begin position="1871"/>
        <end position="2000"/>
    </location>
</feature>
<feature type="compositionally biased region" description="Low complexity" evidence="1">
    <location>
        <begin position="984"/>
        <end position="995"/>
    </location>
</feature>
<protein>
    <recommendedName>
        <fullName evidence="2">YMC020W-like alpha/beta hydrolase domain-containing protein</fullName>
    </recommendedName>
</protein>
<reference evidence="3 4" key="1">
    <citation type="journal article" date="2018" name="Evol. Lett.">
        <title>Horizontal gene cluster transfer increased hallucinogenic mushroom diversity.</title>
        <authorList>
            <person name="Reynolds H.T."/>
            <person name="Vijayakumar V."/>
            <person name="Gluck-Thaler E."/>
            <person name="Korotkin H.B."/>
            <person name="Matheny P.B."/>
            <person name="Slot J.C."/>
        </authorList>
    </citation>
    <scope>NUCLEOTIDE SEQUENCE [LARGE SCALE GENOMIC DNA]</scope>
    <source>
        <strain evidence="3 4">2629</strain>
    </source>
</reference>
<dbReference type="InterPro" id="IPR058934">
    <property type="entry name" value="YMC020W-like"/>
</dbReference>